<evidence type="ECO:0000256" key="6">
    <source>
        <dbReference type="ARBA" id="ARBA00022741"/>
    </source>
</evidence>
<evidence type="ECO:0000313" key="14">
    <source>
        <dbReference type="Proteomes" id="UP001159042"/>
    </source>
</evidence>
<dbReference type="InterPro" id="IPR003439">
    <property type="entry name" value="ABC_transporter-like_ATP-bd"/>
</dbReference>
<evidence type="ECO:0000256" key="9">
    <source>
        <dbReference type="ARBA" id="ARBA00023136"/>
    </source>
</evidence>
<comment type="subcellular location">
    <subcellularLocation>
        <location evidence="1">Membrane</location>
        <topology evidence="1">Multi-pass membrane protein</topology>
    </subcellularLocation>
</comment>
<dbReference type="SUPFAM" id="SSF50494">
    <property type="entry name" value="Trypsin-like serine proteases"/>
    <property type="match status" value="1"/>
</dbReference>
<keyword evidence="6" id="KW-0547">Nucleotide-binding</keyword>
<keyword evidence="4 11" id="KW-0812">Transmembrane</keyword>
<keyword evidence="8 11" id="KW-1133">Transmembrane helix</keyword>
<dbReference type="FunFam" id="3.40.50.300:FF:000933">
    <property type="entry name" value="ABC transporter A family member 7"/>
    <property type="match status" value="1"/>
</dbReference>
<dbReference type="Pfam" id="PF00005">
    <property type="entry name" value="ABC_tran"/>
    <property type="match status" value="2"/>
</dbReference>
<dbReference type="InterPro" id="IPR003593">
    <property type="entry name" value="AAA+_ATPase"/>
</dbReference>
<dbReference type="PANTHER" id="PTHR19229:SF36">
    <property type="entry name" value="ATP-BINDING CASSETTE SUB-FAMILY A MEMBER 2"/>
    <property type="match status" value="1"/>
</dbReference>
<dbReference type="PANTHER" id="PTHR19229">
    <property type="entry name" value="ATP-BINDING CASSETTE TRANSPORTER SUBFAMILY A ABCA"/>
    <property type="match status" value="1"/>
</dbReference>
<evidence type="ECO:0000313" key="13">
    <source>
        <dbReference type="EMBL" id="KAJ8925956.1"/>
    </source>
</evidence>
<sequence>MKMKSQLVLVEREDKVRNAVVGSSGLLLNDKYIITTTNIHFDAVSTLDVEELEPGQLYTSFPRSATASFMIVSKDGELYDVKKARMLATFTSGNIKYSNKDIFQNWAIDSKDNNWDLNTAMSLFLVLAVGENAADVEDFKNILKQWWDLTMKLEANKGDAVYCVSTPFGNRNFINSLSKGIVSNILGNSSCLLVSDCPCAPGCEGSPVYLSLSGSSDEVPVPFGIVLSSLSWWRGEWIGLTLIADIRPIILELTDVPVRMFDMGPRIERHALIATIECCLAQIYCGRSWGTAILLDDNKGIFLTNAHVTGSERLTLFHKGQSYNAQLVYRTPEGAVFDLAVVKCDPKLIKNRKNMKSISISSKKIAPGDTVYSAGYSLFPRECHPSPTLSKGCISHVDASMIKTTCCVHPGSSGGAILDPDGRLVGVIVCNSRLEHNRTVYPRVNMAVPFSAVLEPVFGFIERGDEAVLNDLHVRGKEAEYVWKRIEGKLGFQFCDIELEYKMIFTQLKVVVWKNFIIRKRHWLLTIIESILPILLFLLIAYGRSKISGLNKVEVTEVTYNEPHGIPYRDLDVDQTMLYYTPDTEFYEDLMKRVQVKFQMYNNNIKGFATPEALLQYYASHHNNTVVAVIFKGTDRKNLDYTIRVHEEYDSGSINTAELYTSSILFTPGIGTPYFYKGYLAIQKAIDLSFIEKSLGRDLEDNVTLLMQEFPYPPHKEDSALSTMFLIYLPVITLFSFIFICPAVLKRVVEEKYSGTKELMKMVGMKSWMLWLGWFIYGMLPMLLSVFCIVLLMKIPFFGTEYPPIENTDGSVLFVFLLLYCMAAMVFCFAISSFFNKPTIAMVAGILIWILSYFVPKYGLGLEEMGTKLSWPINMLLNLFPNMALHYGYLTVSLYEQRELGIQWNNMYKSSSGGTDDVTMLNVLVMLLVDIVLYMSFTLYMDGVNPGKYGVRKSFLFPIYSLIKLMKRSSTIEDHQGMEPLRLDHVEEGRGLKKGIEIRDLVKRYGHKVAVNHLSLNVYHDQITVLLGHNGAGKSTTMSMITGMLDVTSGVIKMNGRNIRSNMDEVRKTLGLCPQHNLLFTDLTVGEHLLFFAKLKGRTSKEAETEMKELLQKLHLTEKKNAMACTLSGGMKRKLCLGMAIIGGSKILILDEPTSGMDPESRRELWDLLLAWRGEKTILITTHFMEEADALGDWIAIMAYGKLLCHGTPMYLKNQYETGYHLSLIVKDDATASERNTIGRSIKEHLDTAQLKDCNGNNMVFVLPLEDNSKIAALLSYLEDNKEDLKIENVSVAVTTLEDVFLKVKMENDTDSKMDKLDTQDKHSTTSSDSQLFLMRIFALIVKKMQFYKKKMWTYLIPTLIALIFFILTIYLSGNTTGHRGDNGPEVKLQLSTYKRTTAFYNGSPSNQMKRAYKSLIESNMGVPLDVQDVQQEIVNKGIENIVYYKEHIIVSAEFATAATIQATALYNPVAIHSAPISLNLITSALAKAHLGDEYSITTSNWPLETINAYTSQEYSEDKVRLLWSILMPIGFLLVIGSFIVFPHIELSTNFAQLQYMCGVKPQSYWLVNYFMDVLVYVVICVFMAVVGVAMAPYIACKEYFILLLIFTVYGLANIPFVYLFSRKKSVSSGFAVFVITGIFFGIILTISVQVLLESQDDYYMALGHGLKVLFILVLPQVGLAHCVMTFCKKAVQNYNMDVMSRAKRLSVCMSNPNPCCVGKTPECVMYERYLPLLEEDLLLMLASCVIYIILNILLDTYRVKKCCAKVQLFVSKIWYKYSDYENLNTSDNEPKYNSLRAKKLQKTYSGKPIVKNIDFTLKEKECLGILGVNGAGKTTTFRMLTREEVVDNGDVEIINKNSNRIAISQDEYLENLGYCPQIDALNFVLTGRQILTVISKLRGVDNPEVVDTFLKVFELEQYADMPCGYYSGGNKRKLSLAVALIGCPKFVLLDEPTNGVDPSTRRKFWNLIRSFKETNDQSFILTSHSMVECEALCNNLKIMKDGKFEKEGTISDLKKEHGGFNVKLKLVNKGANKDVKTSSGSDPEEGYDEVDGYRVVKRFSDVEELKEYFANEYQGTVKDEHCGLLHIYVADKSKRWGEMFKEVERIKSNNPHLIEDYAISEASLEDIFLTVARSSGVDEQKKPKKSKKLRGGRQTV</sequence>
<feature type="transmembrane region" description="Helical" evidence="11">
    <location>
        <begin position="1738"/>
        <end position="1755"/>
    </location>
</feature>
<evidence type="ECO:0000256" key="7">
    <source>
        <dbReference type="ARBA" id="ARBA00022840"/>
    </source>
</evidence>
<comment type="caution">
    <text evidence="13">The sequence shown here is derived from an EMBL/GenBank/DDBJ whole genome shotgun (WGS) entry which is preliminary data.</text>
</comment>
<organism evidence="13 14">
    <name type="scientific">Exocentrus adspersus</name>
    <dbReference type="NCBI Taxonomy" id="1586481"/>
    <lineage>
        <taxon>Eukaryota</taxon>
        <taxon>Metazoa</taxon>
        <taxon>Ecdysozoa</taxon>
        <taxon>Arthropoda</taxon>
        <taxon>Hexapoda</taxon>
        <taxon>Insecta</taxon>
        <taxon>Pterygota</taxon>
        <taxon>Neoptera</taxon>
        <taxon>Endopterygota</taxon>
        <taxon>Coleoptera</taxon>
        <taxon>Polyphaga</taxon>
        <taxon>Cucujiformia</taxon>
        <taxon>Chrysomeloidea</taxon>
        <taxon>Cerambycidae</taxon>
        <taxon>Lamiinae</taxon>
        <taxon>Acanthocinini</taxon>
        <taxon>Exocentrus</taxon>
    </lineage>
</organism>
<evidence type="ECO:0000256" key="4">
    <source>
        <dbReference type="ARBA" id="ARBA00022692"/>
    </source>
</evidence>
<name>A0AAV8WI64_9CUCU</name>
<dbReference type="InterPro" id="IPR013525">
    <property type="entry name" value="ABC2_TM"/>
</dbReference>
<feature type="transmembrane region" description="Helical" evidence="11">
    <location>
        <begin position="1600"/>
        <end position="1621"/>
    </location>
</feature>
<reference evidence="13 14" key="1">
    <citation type="journal article" date="2023" name="Insect Mol. Biol.">
        <title>Genome sequencing provides insights into the evolution of gene families encoding plant cell wall-degrading enzymes in longhorned beetles.</title>
        <authorList>
            <person name="Shin N.R."/>
            <person name="Okamura Y."/>
            <person name="Kirsch R."/>
            <person name="Pauchet Y."/>
        </authorList>
    </citation>
    <scope>NUCLEOTIDE SEQUENCE [LARGE SCALE GENOMIC DNA]</scope>
    <source>
        <strain evidence="13">EAD_L_NR</strain>
    </source>
</reference>
<dbReference type="InterPro" id="IPR043504">
    <property type="entry name" value="Peptidase_S1_PA_chymotrypsin"/>
</dbReference>
<dbReference type="GO" id="GO:0140359">
    <property type="term" value="F:ABC-type transporter activity"/>
    <property type="evidence" value="ECO:0007669"/>
    <property type="project" value="InterPro"/>
</dbReference>
<dbReference type="EMBL" id="JANEYG010000001">
    <property type="protein sequence ID" value="KAJ8925956.1"/>
    <property type="molecule type" value="Genomic_DNA"/>
</dbReference>
<feature type="transmembrane region" description="Helical" evidence="11">
    <location>
        <begin position="875"/>
        <end position="897"/>
    </location>
</feature>
<feature type="transmembrane region" description="Helical" evidence="11">
    <location>
        <begin position="523"/>
        <end position="542"/>
    </location>
</feature>
<dbReference type="InterPro" id="IPR026082">
    <property type="entry name" value="ABCA"/>
</dbReference>
<evidence type="ECO:0000256" key="5">
    <source>
        <dbReference type="ARBA" id="ARBA00022737"/>
    </source>
</evidence>
<keyword evidence="14" id="KW-1185">Reference proteome</keyword>
<feature type="transmembrane region" description="Helical" evidence="11">
    <location>
        <begin position="812"/>
        <end position="831"/>
    </location>
</feature>
<feature type="transmembrane region" description="Helical" evidence="11">
    <location>
        <begin position="1665"/>
        <end position="1688"/>
    </location>
</feature>
<dbReference type="GO" id="GO:0005524">
    <property type="term" value="F:ATP binding"/>
    <property type="evidence" value="ECO:0007669"/>
    <property type="project" value="UniProtKB-KW"/>
</dbReference>
<dbReference type="GO" id="GO:0016020">
    <property type="term" value="C:membrane"/>
    <property type="evidence" value="ECO:0007669"/>
    <property type="project" value="UniProtKB-SubCell"/>
</dbReference>
<evidence type="ECO:0000256" key="1">
    <source>
        <dbReference type="ARBA" id="ARBA00004141"/>
    </source>
</evidence>
<dbReference type="InterPro" id="IPR017871">
    <property type="entry name" value="ABC_transporter-like_CS"/>
</dbReference>
<dbReference type="CDD" id="cd03263">
    <property type="entry name" value="ABC_subfamily_A"/>
    <property type="match status" value="2"/>
</dbReference>
<comment type="similarity">
    <text evidence="2">Belongs to the ABC transporter superfamily. ABCA family.</text>
</comment>
<dbReference type="Gene3D" id="3.40.50.300">
    <property type="entry name" value="P-loop containing nucleotide triphosphate hydrolases"/>
    <property type="match status" value="2"/>
</dbReference>
<evidence type="ECO:0000256" key="2">
    <source>
        <dbReference type="ARBA" id="ARBA00008869"/>
    </source>
</evidence>
<dbReference type="InterPro" id="IPR009003">
    <property type="entry name" value="Peptidase_S1_PA"/>
</dbReference>
<keyword evidence="7" id="KW-0067">ATP-binding</keyword>
<feature type="transmembrane region" description="Helical" evidence="11">
    <location>
        <begin position="1353"/>
        <end position="1372"/>
    </location>
</feature>
<dbReference type="PROSITE" id="PS00211">
    <property type="entry name" value="ABC_TRANSPORTER_1"/>
    <property type="match status" value="2"/>
</dbReference>
<dbReference type="SMART" id="SM00382">
    <property type="entry name" value="AAA"/>
    <property type="match status" value="2"/>
</dbReference>
<dbReference type="FunFam" id="3.40.50.300:FF:002470">
    <property type="entry name" value="ABC transporter, putative"/>
    <property type="match status" value="1"/>
</dbReference>
<dbReference type="InterPro" id="IPR027417">
    <property type="entry name" value="P-loop_NTPase"/>
</dbReference>
<feature type="region of interest" description="Disordered" evidence="10">
    <location>
        <begin position="2137"/>
        <end position="2157"/>
    </location>
</feature>
<dbReference type="SUPFAM" id="SSF52540">
    <property type="entry name" value="P-loop containing nucleoside triphosphate hydrolases"/>
    <property type="match status" value="2"/>
</dbReference>
<dbReference type="GO" id="GO:0005319">
    <property type="term" value="F:lipid transporter activity"/>
    <property type="evidence" value="ECO:0007669"/>
    <property type="project" value="TreeGrafter"/>
</dbReference>
<feature type="transmembrane region" description="Helical" evidence="11">
    <location>
        <begin position="725"/>
        <end position="749"/>
    </location>
</feature>
<dbReference type="Gene3D" id="2.40.10.10">
    <property type="entry name" value="Trypsin-like serine proteases"/>
    <property type="match status" value="2"/>
</dbReference>
<feature type="domain" description="ABC transporter" evidence="12">
    <location>
        <begin position="996"/>
        <end position="1225"/>
    </location>
</feature>
<accession>A0AAV8WI64</accession>
<dbReference type="PROSITE" id="PS50893">
    <property type="entry name" value="ABC_TRANSPORTER_2"/>
    <property type="match status" value="2"/>
</dbReference>
<evidence type="ECO:0000256" key="8">
    <source>
        <dbReference type="ARBA" id="ARBA00022989"/>
    </source>
</evidence>
<evidence type="ECO:0000259" key="12">
    <source>
        <dbReference type="PROSITE" id="PS50893"/>
    </source>
</evidence>
<feature type="transmembrane region" description="Helical" evidence="11">
    <location>
        <begin position="1633"/>
        <end position="1653"/>
    </location>
</feature>
<feature type="transmembrane region" description="Helical" evidence="11">
    <location>
        <begin position="770"/>
        <end position="792"/>
    </location>
</feature>
<evidence type="ECO:0000256" key="3">
    <source>
        <dbReference type="ARBA" id="ARBA00022448"/>
    </source>
</evidence>
<dbReference type="Pfam" id="PF12698">
    <property type="entry name" value="ABC2_membrane_3"/>
    <property type="match status" value="2"/>
</dbReference>
<feature type="transmembrane region" description="Helical" evidence="11">
    <location>
        <begin position="1522"/>
        <end position="1545"/>
    </location>
</feature>
<feature type="transmembrane region" description="Helical" evidence="11">
    <location>
        <begin position="838"/>
        <end position="855"/>
    </location>
</feature>
<evidence type="ECO:0000256" key="10">
    <source>
        <dbReference type="SAM" id="MobiDB-lite"/>
    </source>
</evidence>
<keyword evidence="3" id="KW-0813">Transport</keyword>
<proteinExistence type="inferred from homology"/>
<evidence type="ECO:0000256" key="11">
    <source>
        <dbReference type="SAM" id="Phobius"/>
    </source>
</evidence>
<feature type="compositionally biased region" description="Basic residues" evidence="10">
    <location>
        <begin position="2143"/>
        <end position="2157"/>
    </location>
</feature>
<feature type="transmembrane region" description="Helical" evidence="11">
    <location>
        <begin position="1566"/>
        <end position="1594"/>
    </location>
</feature>
<gene>
    <name evidence="13" type="ORF">NQ315_009809</name>
</gene>
<keyword evidence="5" id="KW-0677">Repeat</keyword>
<dbReference type="GO" id="GO:0016887">
    <property type="term" value="F:ATP hydrolysis activity"/>
    <property type="evidence" value="ECO:0007669"/>
    <property type="project" value="InterPro"/>
</dbReference>
<dbReference type="Proteomes" id="UP001159042">
    <property type="component" value="Unassembled WGS sequence"/>
</dbReference>
<keyword evidence="9 11" id="KW-0472">Membrane</keyword>
<dbReference type="Pfam" id="PF13365">
    <property type="entry name" value="Trypsin_2"/>
    <property type="match status" value="1"/>
</dbReference>
<protein>
    <recommendedName>
        <fullName evidence="12">ABC transporter domain-containing protein</fullName>
    </recommendedName>
</protein>
<feature type="domain" description="ABC transporter" evidence="12">
    <location>
        <begin position="1796"/>
        <end position="2027"/>
    </location>
</feature>
<feature type="transmembrane region" description="Helical" evidence="11">
    <location>
        <begin position="918"/>
        <end position="937"/>
    </location>
</feature>